<name>A0A8J6DIZ4_GALPY</name>
<feature type="coiled-coil region" evidence="7">
    <location>
        <begin position="24"/>
        <end position="69"/>
    </location>
</feature>
<dbReference type="GO" id="GO:0005635">
    <property type="term" value="C:nuclear envelope"/>
    <property type="evidence" value="ECO:0007669"/>
    <property type="project" value="TreeGrafter"/>
</dbReference>
<dbReference type="Proteomes" id="UP000700334">
    <property type="component" value="Unassembled WGS sequence"/>
</dbReference>
<evidence type="ECO:0000313" key="8">
    <source>
        <dbReference type="EMBL" id="KAG8509961.1"/>
    </source>
</evidence>
<keyword evidence="9" id="KW-1185">Reference proteome</keyword>
<accession>A0A8J6DIZ4</accession>
<keyword evidence="3" id="KW-0132">Cell division</keyword>
<evidence type="ECO:0000256" key="5">
    <source>
        <dbReference type="ARBA" id="ARBA00023242"/>
    </source>
</evidence>
<dbReference type="Pfam" id="PF05557">
    <property type="entry name" value="MAD"/>
    <property type="match status" value="2"/>
</dbReference>
<keyword evidence="6" id="KW-0131">Cell cycle</keyword>
<protein>
    <submittedName>
        <fullName evidence="8">Mitotic spindle assembly checkpoint protein MAD1</fullName>
    </submittedName>
</protein>
<dbReference type="GO" id="GO:0051301">
    <property type="term" value="P:cell division"/>
    <property type="evidence" value="ECO:0007669"/>
    <property type="project" value="UniProtKB-KW"/>
</dbReference>
<keyword evidence="4" id="KW-0498">Mitosis</keyword>
<comment type="subcellular location">
    <subcellularLocation>
        <location evidence="1">Nucleus</location>
    </subcellularLocation>
</comment>
<evidence type="ECO:0000313" key="9">
    <source>
        <dbReference type="Proteomes" id="UP000700334"/>
    </source>
</evidence>
<dbReference type="OrthoDB" id="331602at2759"/>
<evidence type="ECO:0000256" key="7">
    <source>
        <dbReference type="SAM" id="Coils"/>
    </source>
</evidence>
<dbReference type="GO" id="GO:0051315">
    <property type="term" value="P:attachment of mitotic spindle microtubules to kinetochore"/>
    <property type="evidence" value="ECO:0007669"/>
    <property type="project" value="TreeGrafter"/>
</dbReference>
<dbReference type="EMBL" id="JAGFMF010011925">
    <property type="protein sequence ID" value="KAG8509961.1"/>
    <property type="molecule type" value="Genomic_DNA"/>
</dbReference>
<dbReference type="InterPro" id="IPR008672">
    <property type="entry name" value="Mad1"/>
</dbReference>
<keyword evidence="7" id="KW-0175">Coiled coil</keyword>
<evidence type="ECO:0000256" key="2">
    <source>
        <dbReference type="ARBA" id="ARBA00008029"/>
    </source>
</evidence>
<comment type="caution">
    <text evidence="8">The sequence shown here is derived from an EMBL/GenBank/DDBJ whole genome shotgun (WGS) entry which is preliminary data.</text>
</comment>
<gene>
    <name evidence="8" type="ORF">J0S82_017479</name>
</gene>
<dbReference type="GO" id="GO:0000776">
    <property type="term" value="C:kinetochore"/>
    <property type="evidence" value="ECO:0007669"/>
    <property type="project" value="TreeGrafter"/>
</dbReference>
<dbReference type="AlphaFoldDB" id="A0A8J6DIZ4"/>
<dbReference type="PANTHER" id="PTHR23168">
    <property type="entry name" value="MITOTIC SPINDLE ASSEMBLY CHECKPOINT PROTEIN MAD1 MITOTIC ARREST DEFICIENT-LIKE PROTEIN 1"/>
    <property type="match status" value="1"/>
</dbReference>
<organism evidence="8 9">
    <name type="scientific">Galemys pyrenaicus</name>
    <name type="common">Iberian desman</name>
    <name type="synonym">Pyrenean desman</name>
    <dbReference type="NCBI Taxonomy" id="202257"/>
    <lineage>
        <taxon>Eukaryota</taxon>
        <taxon>Metazoa</taxon>
        <taxon>Chordata</taxon>
        <taxon>Craniata</taxon>
        <taxon>Vertebrata</taxon>
        <taxon>Euteleostomi</taxon>
        <taxon>Mammalia</taxon>
        <taxon>Eutheria</taxon>
        <taxon>Laurasiatheria</taxon>
        <taxon>Eulipotyphla</taxon>
        <taxon>Talpidae</taxon>
        <taxon>Galemys</taxon>
    </lineage>
</organism>
<dbReference type="GO" id="GO:0007094">
    <property type="term" value="P:mitotic spindle assembly checkpoint signaling"/>
    <property type="evidence" value="ECO:0007669"/>
    <property type="project" value="InterPro"/>
</dbReference>
<dbReference type="PANTHER" id="PTHR23168:SF0">
    <property type="entry name" value="MITOTIC SPINDLE ASSEMBLY CHECKPOINT PROTEIN MAD1"/>
    <property type="match status" value="1"/>
</dbReference>
<proteinExistence type="inferred from homology"/>
<evidence type="ECO:0000256" key="1">
    <source>
        <dbReference type="ARBA" id="ARBA00004123"/>
    </source>
</evidence>
<evidence type="ECO:0000256" key="3">
    <source>
        <dbReference type="ARBA" id="ARBA00022618"/>
    </source>
</evidence>
<comment type="similarity">
    <text evidence="2">Belongs to the MAD1 family.</text>
</comment>
<reference evidence="8" key="1">
    <citation type="journal article" date="2021" name="Evol. Appl.">
        <title>The genome of the Pyrenean desman and the effects of bottlenecks and inbreeding on the genomic landscape of an endangered species.</title>
        <authorList>
            <person name="Escoda L."/>
            <person name="Castresana J."/>
        </authorList>
    </citation>
    <scope>NUCLEOTIDE SEQUENCE</scope>
    <source>
        <strain evidence="8">IBE-C5619</strain>
    </source>
</reference>
<evidence type="ECO:0000256" key="4">
    <source>
        <dbReference type="ARBA" id="ARBA00022776"/>
    </source>
</evidence>
<keyword evidence="5" id="KW-0539">Nucleus</keyword>
<evidence type="ECO:0000256" key="6">
    <source>
        <dbReference type="ARBA" id="ARBA00023306"/>
    </source>
</evidence>
<dbReference type="GO" id="GO:0072686">
    <property type="term" value="C:mitotic spindle"/>
    <property type="evidence" value="ECO:0007669"/>
    <property type="project" value="TreeGrafter"/>
</dbReference>
<sequence>MLLDLLGGGFRKAVVMRTQEGALRERGARELEKVRQQLQDEVREVSTQLLEERKKRETQEALARRLQKRVLLLTKIFLAKSTVWVTFETIVFQVSNVAQHHLLVGSATQWTLELSAARSGVELTLPFREKAGPVCRLFGRISSAEDGAQPVRPVLLLACLSLEEEIGHEELWGSSQISEAERDGMRAILGSYDSELTQAEYSPQLTRRMREAEDMVQKVHAHSSEMEVSILCFLTGVDVASHVWVNPDEDSRLQGESACLWRDCCQDWNLTVLVLLPFSWLPSSTAECGLRRTSAWRQLSYS</sequence>